<accession>A0A7Y9YBF0</accession>
<name>A0A7Y9YBF0_9ACTN</name>
<dbReference type="RefSeq" id="WP_179530114.1">
    <property type="nucleotide sequence ID" value="NZ_BAAAPP010000002.1"/>
</dbReference>
<dbReference type="InterPro" id="IPR003615">
    <property type="entry name" value="HNH_nuc"/>
</dbReference>
<dbReference type="EMBL" id="JACBZI010000001">
    <property type="protein sequence ID" value="NYI09091.1"/>
    <property type="molecule type" value="Genomic_DNA"/>
</dbReference>
<dbReference type="CDD" id="cd00085">
    <property type="entry name" value="HNHc"/>
    <property type="match status" value="1"/>
</dbReference>
<feature type="region of interest" description="Disordered" evidence="1">
    <location>
        <begin position="281"/>
        <end position="334"/>
    </location>
</feature>
<gene>
    <name evidence="2" type="ORF">BKA05_000606</name>
</gene>
<organism evidence="2 3">
    <name type="scientific">Nocardioides marinus</name>
    <dbReference type="NCBI Taxonomy" id="374514"/>
    <lineage>
        <taxon>Bacteria</taxon>
        <taxon>Bacillati</taxon>
        <taxon>Actinomycetota</taxon>
        <taxon>Actinomycetes</taxon>
        <taxon>Propionibacteriales</taxon>
        <taxon>Nocardioidaceae</taxon>
        <taxon>Nocardioides</taxon>
    </lineage>
</organism>
<reference evidence="2 3" key="1">
    <citation type="submission" date="2020-07" db="EMBL/GenBank/DDBJ databases">
        <title>Sequencing the genomes of 1000 actinobacteria strains.</title>
        <authorList>
            <person name="Klenk H.-P."/>
        </authorList>
    </citation>
    <scope>NUCLEOTIDE SEQUENCE [LARGE SCALE GENOMIC DNA]</scope>
    <source>
        <strain evidence="2 3">DSM 18248</strain>
    </source>
</reference>
<comment type="caution">
    <text evidence="2">The sequence shown here is derived from an EMBL/GenBank/DDBJ whole genome shotgun (WGS) entry which is preliminary data.</text>
</comment>
<keyword evidence="3" id="KW-1185">Reference proteome</keyword>
<feature type="compositionally biased region" description="Low complexity" evidence="1">
    <location>
        <begin position="292"/>
        <end position="306"/>
    </location>
</feature>
<evidence type="ECO:0000256" key="1">
    <source>
        <dbReference type="SAM" id="MobiDB-lite"/>
    </source>
</evidence>
<evidence type="ECO:0008006" key="4">
    <source>
        <dbReference type="Google" id="ProtNLM"/>
    </source>
</evidence>
<dbReference type="Proteomes" id="UP000537326">
    <property type="component" value="Unassembled WGS sequence"/>
</dbReference>
<dbReference type="AlphaFoldDB" id="A0A7Y9YBF0"/>
<evidence type="ECO:0000313" key="3">
    <source>
        <dbReference type="Proteomes" id="UP000537326"/>
    </source>
</evidence>
<sequence length="522" mass="56278">MALGHQDHSAQGSSPVPTGDLLTAIRDLDQAADQADRDRFIAIAEWADRHTTGQLLPDLYGTFGLPDDDAHNEAENAWVSRFGMPGADTMLELAGPGAPEVSEFAVIELAAALGRSTDSGRMLLSDAVEARYRLPKIWARLEAGQVQVWRVRRVTDLTRGLTAEAAAFVDAHLAHVVHTASFATVKRLAAEAAARFDPETAEMEEVDTRASLHVHLDLATAWSIGTANGVHLSGLLDRADAEELEAAIRTIADQLLAAGSTDTLDVRRAKALGYLSRGDLTLDLDTSPAEPGGRAATDGTDAGGRAATDDTDAGGRAATSASEERASRPPRNPRQVVLHLHLSEAALRGNEGPGTPEVDPDTGMLGLHLARLENHHQTLTADTVREWLAVPGTQVVVKPVINLADQIAVDCYEIPDRISTRVKLKRTTCVFPHCTRTSARVDLDHIEEYVPPDQGGPPGQTSTDKLAPLCRRHHRAKTHPSPASTNSTTVAWDYHQLTPTTWLWTSPHDIRFLVHPDGTTEL</sequence>
<protein>
    <recommendedName>
        <fullName evidence="4">HNH nuclease domain-containing protein</fullName>
    </recommendedName>
</protein>
<proteinExistence type="predicted"/>
<evidence type="ECO:0000313" key="2">
    <source>
        <dbReference type="EMBL" id="NYI09091.1"/>
    </source>
</evidence>